<proteinExistence type="predicted"/>
<protein>
    <submittedName>
        <fullName evidence="2">Unannotated protein</fullName>
    </submittedName>
</protein>
<reference evidence="2" key="1">
    <citation type="submission" date="2020-05" db="EMBL/GenBank/DDBJ databases">
        <authorList>
            <person name="Chiriac C."/>
            <person name="Salcher M."/>
            <person name="Ghai R."/>
            <person name="Kavagutti S V."/>
        </authorList>
    </citation>
    <scope>NUCLEOTIDE SEQUENCE</scope>
</reference>
<feature type="compositionally biased region" description="Basic and acidic residues" evidence="1">
    <location>
        <begin position="1"/>
        <end position="11"/>
    </location>
</feature>
<dbReference type="AlphaFoldDB" id="A0A6J7FHX2"/>
<evidence type="ECO:0000256" key="1">
    <source>
        <dbReference type="SAM" id="MobiDB-lite"/>
    </source>
</evidence>
<sequence>MSDGDDIIRFDDETDDEPILAPGEPADVEVRQVQGADDIKEPSVSQADSPFERIRAAYVQRLEVKQLIMELPGWGGELLIEFGLLSPRDAKQLRASTRGDRSDMSKVIADLLGLAHKGLSFYDPETGDPAELLTDGRRATLTDVGEFLPVRVSSARQGLLALFQEGPARQVNETALAAFANEVGRWMADTSLVVTGAVDQTLNDAGELVAESIDPGS</sequence>
<evidence type="ECO:0000313" key="2">
    <source>
        <dbReference type="EMBL" id="CAB4894997.1"/>
    </source>
</evidence>
<dbReference type="EMBL" id="CAFBMK010000007">
    <property type="protein sequence ID" value="CAB4894997.1"/>
    <property type="molecule type" value="Genomic_DNA"/>
</dbReference>
<organism evidence="2">
    <name type="scientific">freshwater metagenome</name>
    <dbReference type="NCBI Taxonomy" id="449393"/>
    <lineage>
        <taxon>unclassified sequences</taxon>
        <taxon>metagenomes</taxon>
        <taxon>ecological metagenomes</taxon>
    </lineage>
</organism>
<gene>
    <name evidence="2" type="ORF">UFOPK3564_00247</name>
</gene>
<accession>A0A6J7FHX2</accession>
<name>A0A6J7FHX2_9ZZZZ</name>
<feature type="region of interest" description="Disordered" evidence="1">
    <location>
        <begin position="1"/>
        <end position="27"/>
    </location>
</feature>